<gene>
    <name evidence="1" type="ORF">BpHYR1_045428</name>
</gene>
<evidence type="ECO:0000313" key="1">
    <source>
        <dbReference type="EMBL" id="RMZ99498.1"/>
    </source>
</evidence>
<sequence>MLHYIGVFSPIERLQVICSHDVSLSLFLNIGEEYDSLDLMLDRLFWSLPTDQQLCQILWQNKKHIFPTISFKAQHILIFIPNWKRNKSGEED</sequence>
<dbReference type="AlphaFoldDB" id="A0A3M7PKI6"/>
<reference evidence="1 2" key="1">
    <citation type="journal article" date="2018" name="Sci. Rep.">
        <title>Genomic signatures of local adaptation to the degree of environmental predictability in rotifers.</title>
        <authorList>
            <person name="Franch-Gras L."/>
            <person name="Hahn C."/>
            <person name="Garcia-Roger E.M."/>
            <person name="Carmona M.J."/>
            <person name="Serra M."/>
            <person name="Gomez A."/>
        </authorList>
    </citation>
    <scope>NUCLEOTIDE SEQUENCE [LARGE SCALE GENOMIC DNA]</scope>
    <source>
        <strain evidence="1">HYR1</strain>
    </source>
</reference>
<accession>A0A3M7PKI6</accession>
<evidence type="ECO:0000313" key="2">
    <source>
        <dbReference type="Proteomes" id="UP000276133"/>
    </source>
</evidence>
<keyword evidence="2" id="KW-1185">Reference proteome</keyword>
<protein>
    <submittedName>
        <fullName evidence="1">Uncharacterized protein</fullName>
    </submittedName>
</protein>
<comment type="caution">
    <text evidence="1">The sequence shown here is derived from an EMBL/GenBank/DDBJ whole genome shotgun (WGS) entry which is preliminary data.</text>
</comment>
<name>A0A3M7PKI6_BRAPC</name>
<organism evidence="1 2">
    <name type="scientific">Brachionus plicatilis</name>
    <name type="common">Marine rotifer</name>
    <name type="synonym">Brachionus muelleri</name>
    <dbReference type="NCBI Taxonomy" id="10195"/>
    <lineage>
        <taxon>Eukaryota</taxon>
        <taxon>Metazoa</taxon>
        <taxon>Spiralia</taxon>
        <taxon>Gnathifera</taxon>
        <taxon>Rotifera</taxon>
        <taxon>Eurotatoria</taxon>
        <taxon>Monogononta</taxon>
        <taxon>Pseudotrocha</taxon>
        <taxon>Ploima</taxon>
        <taxon>Brachionidae</taxon>
        <taxon>Brachionus</taxon>
    </lineage>
</organism>
<proteinExistence type="predicted"/>
<dbReference type="Proteomes" id="UP000276133">
    <property type="component" value="Unassembled WGS sequence"/>
</dbReference>
<dbReference type="EMBL" id="REGN01010203">
    <property type="protein sequence ID" value="RMZ99498.1"/>
    <property type="molecule type" value="Genomic_DNA"/>
</dbReference>